<dbReference type="InParanoid" id="A0A4S2MWD3"/>
<sequence>MIKHPKRFISTNRDLPASHKCNATHSNYPTSPHLYSFLIKMLVVFIAATLSEPILG</sequence>
<gene>
    <name evidence="2" type="ORF">EX30DRAFT_341192</name>
</gene>
<dbReference type="EMBL" id="ML220122">
    <property type="protein sequence ID" value="TGZ80864.1"/>
    <property type="molecule type" value="Genomic_DNA"/>
</dbReference>
<keyword evidence="1" id="KW-1133">Transmembrane helix</keyword>
<proteinExistence type="predicted"/>
<organism evidence="2 3">
    <name type="scientific">Ascodesmis nigricans</name>
    <dbReference type="NCBI Taxonomy" id="341454"/>
    <lineage>
        <taxon>Eukaryota</taxon>
        <taxon>Fungi</taxon>
        <taxon>Dikarya</taxon>
        <taxon>Ascomycota</taxon>
        <taxon>Pezizomycotina</taxon>
        <taxon>Pezizomycetes</taxon>
        <taxon>Pezizales</taxon>
        <taxon>Ascodesmidaceae</taxon>
        <taxon>Ascodesmis</taxon>
    </lineage>
</organism>
<evidence type="ECO:0000256" key="1">
    <source>
        <dbReference type="SAM" id="Phobius"/>
    </source>
</evidence>
<dbReference type="AlphaFoldDB" id="A0A4S2MWD3"/>
<keyword evidence="1" id="KW-0472">Membrane</keyword>
<name>A0A4S2MWD3_9PEZI</name>
<feature type="transmembrane region" description="Helical" evidence="1">
    <location>
        <begin position="34"/>
        <end position="55"/>
    </location>
</feature>
<evidence type="ECO:0000313" key="3">
    <source>
        <dbReference type="Proteomes" id="UP000298138"/>
    </source>
</evidence>
<keyword evidence="1" id="KW-0812">Transmembrane</keyword>
<evidence type="ECO:0000313" key="2">
    <source>
        <dbReference type="EMBL" id="TGZ80864.1"/>
    </source>
</evidence>
<accession>A0A4S2MWD3</accession>
<reference evidence="2 3" key="1">
    <citation type="submission" date="2019-04" db="EMBL/GenBank/DDBJ databases">
        <title>Comparative genomics and transcriptomics to analyze fruiting body development in filamentous ascomycetes.</title>
        <authorList>
            <consortium name="DOE Joint Genome Institute"/>
            <person name="Lutkenhaus R."/>
            <person name="Traeger S."/>
            <person name="Breuer J."/>
            <person name="Kuo A."/>
            <person name="Lipzen A."/>
            <person name="Pangilinan J."/>
            <person name="Dilworth D."/>
            <person name="Sandor L."/>
            <person name="Poggeler S."/>
            <person name="Barry K."/>
            <person name="Grigoriev I.V."/>
            <person name="Nowrousian M."/>
        </authorList>
    </citation>
    <scope>NUCLEOTIDE SEQUENCE [LARGE SCALE GENOMIC DNA]</scope>
    <source>
        <strain evidence="2 3">CBS 389.68</strain>
    </source>
</reference>
<keyword evidence="3" id="KW-1185">Reference proteome</keyword>
<dbReference type="Proteomes" id="UP000298138">
    <property type="component" value="Unassembled WGS sequence"/>
</dbReference>
<protein>
    <submittedName>
        <fullName evidence="2">Uncharacterized protein</fullName>
    </submittedName>
</protein>